<dbReference type="AlphaFoldDB" id="A0AAN9QWH3"/>
<organism evidence="9 10">
    <name type="scientific">Phaseolus coccineus</name>
    <name type="common">Scarlet runner bean</name>
    <name type="synonym">Phaseolus multiflorus</name>
    <dbReference type="NCBI Taxonomy" id="3886"/>
    <lineage>
        <taxon>Eukaryota</taxon>
        <taxon>Viridiplantae</taxon>
        <taxon>Streptophyta</taxon>
        <taxon>Embryophyta</taxon>
        <taxon>Tracheophyta</taxon>
        <taxon>Spermatophyta</taxon>
        <taxon>Magnoliopsida</taxon>
        <taxon>eudicotyledons</taxon>
        <taxon>Gunneridae</taxon>
        <taxon>Pentapetalae</taxon>
        <taxon>rosids</taxon>
        <taxon>fabids</taxon>
        <taxon>Fabales</taxon>
        <taxon>Fabaceae</taxon>
        <taxon>Papilionoideae</taxon>
        <taxon>50 kb inversion clade</taxon>
        <taxon>NPAAA clade</taxon>
        <taxon>indigoferoid/millettioid clade</taxon>
        <taxon>Phaseoleae</taxon>
        <taxon>Phaseolus</taxon>
    </lineage>
</organism>
<dbReference type="Gene3D" id="3.40.1810.10">
    <property type="entry name" value="Transcription factor, MADS-box"/>
    <property type="match status" value="1"/>
</dbReference>
<evidence type="ECO:0000256" key="2">
    <source>
        <dbReference type="ARBA" id="ARBA00022782"/>
    </source>
</evidence>
<dbReference type="InterPro" id="IPR002100">
    <property type="entry name" value="TF_MADSbox"/>
</dbReference>
<dbReference type="GO" id="GO:0030154">
    <property type="term" value="P:cell differentiation"/>
    <property type="evidence" value="ECO:0007669"/>
    <property type="project" value="UniProtKB-KW"/>
</dbReference>
<feature type="domain" description="K-box" evidence="8">
    <location>
        <begin position="86"/>
        <end position="176"/>
    </location>
</feature>
<keyword evidence="5" id="KW-0804">Transcription</keyword>
<comment type="caution">
    <text evidence="9">The sequence shown here is derived from an EMBL/GenBank/DDBJ whole genome shotgun (WGS) entry which is preliminary data.</text>
</comment>
<dbReference type="Pfam" id="PF01486">
    <property type="entry name" value="K-box"/>
    <property type="match status" value="1"/>
</dbReference>
<dbReference type="GO" id="GO:0003700">
    <property type="term" value="F:DNA-binding transcription factor activity"/>
    <property type="evidence" value="ECO:0007669"/>
    <property type="project" value="InterPro"/>
</dbReference>
<dbReference type="Pfam" id="PF00319">
    <property type="entry name" value="SRF-TF"/>
    <property type="match status" value="1"/>
</dbReference>
<protein>
    <submittedName>
        <fullName evidence="9">Uncharacterized protein</fullName>
    </submittedName>
</protein>
<dbReference type="PROSITE" id="PS51297">
    <property type="entry name" value="K_BOX"/>
    <property type="match status" value="1"/>
</dbReference>
<keyword evidence="10" id="KW-1185">Reference proteome</keyword>
<proteinExistence type="predicted"/>
<dbReference type="Proteomes" id="UP001374584">
    <property type="component" value="Unassembled WGS sequence"/>
</dbReference>
<evidence type="ECO:0000313" key="10">
    <source>
        <dbReference type="Proteomes" id="UP001374584"/>
    </source>
</evidence>
<dbReference type="InterPro" id="IPR033896">
    <property type="entry name" value="MEF2-like_N"/>
</dbReference>
<keyword evidence="6" id="KW-0539">Nucleus</keyword>
<evidence type="ECO:0000313" key="9">
    <source>
        <dbReference type="EMBL" id="KAK7353000.1"/>
    </source>
</evidence>
<dbReference type="EMBL" id="JAYMYR010000007">
    <property type="protein sequence ID" value="KAK7353000.1"/>
    <property type="molecule type" value="Genomic_DNA"/>
</dbReference>
<feature type="domain" description="MADS-box" evidence="7">
    <location>
        <begin position="1"/>
        <end position="61"/>
    </location>
</feature>
<comment type="subcellular location">
    <subcellularLocation>
        <location evidence="1">Nucleus</location>
    </subcellularLocation>
</comment>
<dbReference type="InterPro" id="IPR036879">
    <property type="entry name" value="TF_MADSbox_sf"/>
</dbReference>
<dbReference type="GO" id="GO:0005634">
    <property type="term" value="C:nucleus"/>
    <property type="evidence" value="ECO:0007669"/>
    <property type="project" value="UniProtKB-SubCell"/>
</dbReference>
<evidence type="ECO:0000256" key="6">
    <source>
        <dbReference type="ARBA" id="ARBA00023242"/>
    </source>
</evidence>
<dbReference type="PROSITE" id="PS50066">
    <property type="entry name" value="MADS_BOX_2"/>
    <property type="match status" value="1"/>
</dbReference>
<dbReference type="CDD" id="cd00265">
    <property type="entry name" value="MADS_MEF2_like"/>
    <property type="match status" value="1"/>
</dbReference>
<gene>
    <name evidence="9" type="ORF">VNO80_18432</name>
</gene>
<evidence type="ECO:0000259" key="8">
    <source>
        <dbReference type="PROSITE" id="PS51297"/>
    </source>
</evidence>
<dbReference type="PANTHER" id="PTHR48019">
    <property type="entry name" value="SERUM RESPONSE FACTOR HOMOLOG"/>
    <property type="match status" value="1"/>
</dbReference>
<evidence type="ECO:0000256" key="1">
    <source>
        <dbReference type="ARBA" id="ARBA00004123"/>
    </source>
</evidence>
<dbReference type="FunFam" id="3.40.1810.10:FF:000007">
    <property type="entry name" value="Transcription factor, MADS-box"/>
    <property type="match status" value="1"/>
</dbReference>
<keyword evidence="3" id="KW-0805">Transcription regulation</keyword>
<dbReference type="GO" id="GO:0046983">
    <property type="term" value="F:protein dimerization activity"/>
    <property type="evidence" value="ECO:0007669"/>
    <property type="project" value="InterPro"/>
</dbReference>
<evidence type="ECO:0000259" key="7">
    <source>
        <dbReference type="PROSITE" id="PS50066"/>
    </source>
</evidence>
<dbReference type="InterPro" id="IPR002487">
    <property type="entry name" value="TF_Kbox"/>
</dbReference>
<keyword evidence="4" id="KW-0238">DNA-binding</keyword>
<accession>A0AAN9QWH3</accession>
<dbReference type="SUPFAM" id="SSF55455">
    <property type="entry name" value="SRF-like"/>
    <property type="match status" value="1"/>
</dbReference>
<dbReference type="InterPro" id="IPR050142">
    <property type="entry name" value="MADS-box/MEF2_TF"/>
</dbReference>
<dbReference type="PRINTS" id="PR00404">
    <property type="entry name" value="MADSDOMAIN"/>
</dbReference>
<name>A0AAN9QWH3_PHACN</name>
<dbReference type="GO" id="GO:0045944">
    <property type="term" value="P:positive regulation of transcription by RNA polymerase II"/>
    <property type="evidence" value="ECO:0007669"/>
    <property type="project" value="InterPro"/>
</dbReference>
<reference evidence="9 10" key="1">
    <citation type="submission" date="2024-01" db="EMBL/GenBank/DDBJ databases">
        <title>The genomes of 5 underutilized Papilionoideae crops provide insights into root nodulation and disease resistanc.</title>
        <authorList>
            <person name="Jiang F."/>
        </authorList>
    </citation>
    <scope>NUCLEOTIDE SEQUENCE [LARGE SCALE GENOMIC DNA]</scope>
    <source>
        <strain evidence="9">JINMINGXINNONG_FW02</strain>
        <tissue evidence="9">Leaves</tissue>
    </source>
</reference>
<keyword evidence="2" id="KW-0221">Differentiation</keyword>
<sequence>MTRAKIKIKKIDNITARQVTFSKRRRGLFKKAEELSVLCDADVGLIVFSSTGKLFEYSSSSMIDIITKYNTHSPGINKLDRPSLELQLEASNSAKLSKEIADRTQELSWLKGDDLQELGLNELQQLEKTLESGLDRVIEIKEQEMMSQISELQKKGILLAEENKHLKRKLVETEMEAMLRKAKMPFMIDSNTGMQEEGVSLESTNNVSSCISDPHVEDGSSDTSLKLGHSFLRRFLLNQIGFGRKNGLFLVNHIKASSFYHRPPLAVKSD</sequence>
<dbReference type="GO" id="GO:0000977">
    <property type="term" value="F:RNA polymerase II transcription regulatory region sequence-specific DNA binding"/>
    <property type="evidence" value="ECO:0007669"/>
    <property type="project" value="InterPro"/>
</dbReference>
<dbReference type="PROSITE" id="PS00350">
    <property type="entry name" value="MADS_BOX_1"/>
    <property type="match status" value="1"/>
</dbReference>
<evidence type="ECO:0000256" key="5">
    <source>
        <dbReference type="ARBA" id="ARBA00023163"/>
    </source>
</evidence>
<evidence type="ECO:0000256" key="3">
    <source>
        <dbReference type="ARBA" id="ARBA00023015"/>
    </source>
</evidence>
<dbReference type="SMART" id="SM00432">
    <property type="entry name" value="MADS"/>
    <property type="match status" value="1"/>
</dbReference>
<evidence type="ECO:0000256" key="4">
    <source>
        <dbReference type="ARBA" id="ARBA00023125"/>
    </source>
</evidence>